<keyword evidence="12" id="KW-0564">Palmitate</keyword>
<evidence type="ECO:0000256" key="5">
    <source>
        <dbReference type="ARBA" id="ARBA00022597"/>
    </source>
</evidence>
<keyword evidence="7" id="KW-0732">Signal</keyword>
<keyword evidence="5" id="KW-0762">Sugar transport</keyword>
<name>A0A7C4RIC1_9BACT</name>
<dbReference type="EMBL" id="DSUH01000164">
    <property type="protein sequence ID" value="HGU32589.1"/>
    <property type="molecule type" value="Genomic_DNA"/>
</dbReference>
<dbReference type="InterPro" id="IPR054765">
    <property type="entry name" value="SLBB_dom"/>
</dbReference>
<dbReference type="GO" id="GO:0009279">
    <property type="term" value="C:cell outer membrane"/>
    <property type="evidence" value="ECO:0007669"/>
    <property type="project" value="UniProtKB-SubCell"/>
</dbReference>
<sequence>MIKKGGPKQPPFFLYRIEAGKLHFPAPPLIVLVSVHSSLQLVRQGTCGIFKIRIYTIRFIGKSSGIGRTFGDRMNIEVEHMKDLRVWWLLFVLCWIGCASGGDVVNVRELSNSSEITKGLEAGDIKQLEEAKRALQSKSDPYNLHQVLQKTQSYTVEEYLRIHGREMLTAKSDYRVGGMDVLDITVYEEQDLTRKNVRVSSDGFISFPLIGRVYVENMTTNEIENTLSRMLSEGGFLRDAHVAVMVTEYKSKQYMVLGSVKTPGTYPLTAQERVLDAISRSGGIDFEKGGNRGMIIRTENPGTPQERKVVIKIDLPGLMKGGNQVSNIVLADKDLLYIPPAEQFFIIGQVEKPGSYLYKENQISLVEAISMAGGFTRIAARNRTRIIRVEDGVEKIIEVRVDEITDAGKKGQDVLVKPGDVIVIPESIF</sequence>
<dbReference type="Pfam" id="PF02563">
    <property type="entry name" value="Poly_export"/>
    <property type="match status" value="1"/>
</dbReference>
<dbReference type="GO" id="GO:0015159">
    <property type="term" value="F:polysaccharide transmembrane transporter activity"/>
    <property type="evidence" value="ECO:0007669"/>
    <property type="project" value="InterPro"/>
</dbReference>
<keyword evidence="14" id="KW-0449">Lipoprotein</keyword>
<reference evidence="17" key="1">
    <citation type="journal article" date="2020" name="mSystems">
        <title>Genome- and Community-Level Interaction Insights into Carbon Utilization and Element Cycling Functions of Hydrothermarchaeota in Hydrothermal Sediment.</title>
        <authorList>
            <person name="Zhou Z."/>
            <person name="Liu Y."/>
            <person name="Xu W."/>
            <person name="Pan J."/>
            <person name="Luo Z.H."/>
            <person name="Li M."/>
        </authorList>
    </citation>
    <scope>NUCLEOTIDE SEQUENCE [LARGE SCALE GENOMIC DNA]</scope>
    <source>
        <strain evidence="17">SpSt-477</strain>
    </source>
</reference>
<dbReference type="GO" id="GO:0006811">
    <property type="term" value="P:monoatomic ion transport"/>
    <property type="evidence" value="ECO:0007669"/>
    <property type="project" value="UniProtKB-KW"/>
</dbReference>
<dbReference type="GO" id="GO:0046930">
    <property type="term" value="C:pore complex"/>
    <property type="evidence" value="ECO:0007669"/>
    <property type="project" value="UniProtKB-KW"/>
</dbReference>
<evidence type="ECO:0000256" key="10">
    <source>
        <dbReference type="ARBA" id="ARBA00023114"/>
    </source>
</evidence>
<dbReference type="InterPro" id="IPR049712">
    <property type="entry name" value="Poly_export"/>
</dbReference>
<feature type="domain" description="SLBB" evidence="16">
    <location>
        <begin position="343"/>
        <end position="424"/>
    </location>
</feature>
<evidence type="ECO:0000256" key="13">
    <source>
        <dbReference type="ARBA" id="ARBA00023237"/>
    </source>
</evidence>
<comment type="subcellular location">
    <subcellularLocation>
        <location evidence="1">Cell outer membrane</location>
        <topology evidence="1">Multi-pass membrane protein</topology>
    </subcellularLocation>
</comment>
<evidence type="ECO:0000256" key="7">
    <source>
        <dbReference type="ARBA" id="ARBA00022729"/>
    </source>
</evidence>
<dbReference type="PANTHER" id="PTHR33619:SF3">
    <property type="entry name" value="POLYSACCHARIDE EXPORT PROTEIN GFCE-RELATED"/>
    <property type="match status" value="1"/>
</dbReference>
<dbReference type="GO" id="GO:0015288">
    <property type="term" value="F:porin activity"/>
    <property type="evidence" value="ECO:0007669"/>
    <property type="project" value="UniProtKB-KW"/>
</dbReference>
<evidence type="ECO:0000313" key="17">
    <source>
        <dbReference type="EMBL" id="HGU32589.1"/>
    </source>
</evidence>
<accession>A0A7C4RIC1</accession>
<evidence type="ECO:0000256" key="4">
    <source>
        <dbReference type="ARBA" id="ARBA00022452"/>
    </source>
</evidence>
<feature type="domain" description="SLBB" evidence="16">
    <location>
        <begin position="252"/>
        <end position="338"/>
    </location>
</feature>
<evidence type="ECO:0000256" key="1">
    <source>
        <dbReference type="ARBA" id="ARBA00004571"/>
    </source>
</evidence>
<keyword evidence="6" id="KW-0812">Transmembrane</keyword>
<evidence type="ECO:0000259" key="16">
    <source>
        <dbReference type="Pfam" id="PF22461"/>
    </source>
</evidence>
<keyword evidence="3" id="KW-0813">Transport</keyword>
<keyword evidence="10" id="KW-0626">Porin</keyword>
<evidence type="ECO:0008006" key="18">
    <source>
        <dbReference type="Google" id="ProtNLM"/>
    </source>
</evidence>
<dbReference type="Pfam" id="PF22461">
    <property type="entry name" value="SLBB_2"/>
    <property type="match status" value="2"/>
</dbReference>
<evidence type="ECO:0000256" key="12">
    <source>
        <dbReference type="ARBA" id="ARBA00023139"/>
    </source>
</evidence>
<organism evidence="17">
    <name type="scientific">Desulfatirhabdium butyrativorans</name>
    <dbReference type="NCBI Taxonomy" id="340467"/>
    <lineage>
        <taxon>Bacteria</taxon>
        <taxon>Pseudomonadati</taxon>
        <taxon>Thermodesulfobacteriota</taxon>
        <taxon>Desulfobacteria</taxon>
        <taxon>Desulfobacterales</taxon>
        <taxon>Desulfatirhabdiaceae</taxon>
        <taxon>Desulfatirhabdium</taxon>
    </lineage>
</organism>
<evidence type="ECO:0000256" key="9">
    <source>
        <dbReference type="ARBA" id="ARBA00023065"/>
    </source>
</evidence>
<gene>
    <name evidence="17" type="ORF">ENS29_07020</name>
</gene>
<keyword evidence="9" id="KW-0406">Ion transport</keyword>
<dbReference type="InterPro" id="IPR003715">
    <property type="entry name" value="Poly_export_N"/>
</dbReference>
<evidence type="ECO:0000256" key="14">
    <source>
        <dbReference type="ARBA" id="ARBA00023288"/>
    </source>
</evidence>
<keyword evidence="8" id="KW-0625">Polysaccharide transport</keyword>
<protein>
    <recommendedName>
        <fullName evidence="18">Soluble ligand binding domain-containing protein</fullName>
    </recommendedName>
</protein>
<comment type="similarity">
    <text evidence="2">Belongs to the BexD/CtrA/VexA family.</text>
</comment>
<feature type="domain" description="Polysaccharide export protein N-terminal" evidence="15">
    <location>
        <begin position="170"/>
        <end position="246"/>
    </location>
</feature>
<keyword evidence="11" id="KW-0472">Membrane</keyword>
<dbReference type="AlphaFoldDB" id="A0A7C4RIC1"/>
<evidence type="ECO:0000259" key="15">
    <source>
        <dbReference type="Pfam" id="PF02563"/>
    </source>
</evidence>
<evidence type="ECO:0000256" key="3">
    <source>
        <dbReference type="ARBA" id="ARBA00022448"/>
    </source>
</evidence>
<dbReference type="PANTHER" id="PTHR33619">
    <property type="entry name" value="POLYSACCHARIDE EXPORT PROTEIN GFCE-RELATED"/>
    <property type="match status" value="1"/>
</dbReference>
<evidence type="ECO:0000256" key="11">
    <source>
        <dbReference type="ARBA" id="ARBA00023136"/>
    </source>
</evidence>
<comment type="caution">
    <text evidence="17">The sequence shown here is derived from an EMBL/GenBank/DDBJ whole genome shotgun (WGS) entry which is preliminary data.</text>
</comment>
<dbReference type="Gene3D" id="3.10.560.10">
    <property type="entry name" value="Outer membrane lipoprotein wza domain like"/>
    <property type="match status" value="2"/>
</dbReference>
<evidence type="ECO:0000256" key="8">
    <source>
        <dbReference type="ARBA" id="ARBA00023047"/>
    </source>
</evidence>
<keyword evidence="4" id="KW-1134">Transmembrane beta strand</keyword>
<evidence type="ECO:0000256" key="6">
    <source>
        <dbReference type="ARBA" id="ARBA00022692"/>
    </source>
</evidence>
<evidence type="ECO:0000256" key="2">
    <source>
        <dbReference type="ARBA" id="ARBA00009450"/>
    </source>
</evidence>
<keyword evidence="13" id="KW-0998">Cell outer membrane</keyword>
<proteinExistence type="inferred from homology"/>